<protein>
    <submittedName>
        <fullName evidence="2">Uncharacterized protein</fullName>
    </submittedName>
</protein>
<dbReference type="Proteomes" id="UP000831921">
    <property type="component" value="Chromosome"/>
</dbReference>
<feature type="compositionally biased region" description="Basic and acidic residues" evidence="1">
    <location>
        <begin position="13"/>
        <end position="22"/>
    </location>
</feature>
<reference evidence="2 3" key="1">
    <citation type="submission" date="2022-05" db="EMBL/GenBank/DDBJ databases">
        <title>S8-45 Sphingomonas ultraviolaceadurans.</title>
        <authorList>
            <person name="Liu Y."/>
        </authorList>
    </citation>
    <scope>NUCLEOTIDE SEQUENCE [LARGE SCALE GENOMIC DNA]</scope>
    <source>
        <strain evidence="2 3">S8-45</strain>
    </source>
</reference>
<name>A0ABY5MX45_9SPHN</name>
<proteinExistence type="predicted"/>
<organism evidence="2 3">
    <name type="scientific">Sphingomonas glaciei</name>
    <dbReference type="NCBI Taxonomy" id="2938948"/>
    <lineage>
        <taxon>Bacteria</taxon>
        <taxon>Pseudomonadati</taxon>
        <taxon>Pseudomonadota</taxon>
        <taxon>Alphaproteobacteria</taxon>
        <taxon>Sphingomonadales</taxon>
        <taxon>Sphingomonadaceae</taxon>
        <taxon>Sphingomonas</taxon>
    </lineage>
</organism>
<feature type="compositionally biased region" description="Basic and acidic residues" evidence="1">
    <location>
        <begin position="121"/>
        <end position="131"/>
    </location>
</feature>
<keyword evidence="3" id="KW-1185">Reference proteome</keyword>
<dbReference type="RefSeq" id="WP_249504788.1">
    <property type="nucleotide sequence ID" value="NZ_CP097253.1"/>
</dbReference>
<dbReference type="EMBL" id="CP097253">
    <property type="protein sequence ID" value="UUR09020.1"/>
    <property type="molecule type" value="Genomic_DNA"/>
</dbReference>
<evidence type="ECO:0000256" key="1">
    <source>
        <dbReference type="SAM" id="MobiDB-lite"/>
    </source>
</evidence>
<sequence>MLGTREQAGNRPHHQEHDDRSPGGEWPVPVLQIPSSLDRAIGEHRKYEDQSQPAHYLLPFPEFEVVATTDRRNRSKADLRNWRLVRRNPVRGHDQRTVPMLSDNVHGEQHAVERWRQANRDDALSTDKEPPFDPPVADGSAKEELAWTAGTLENELGLRVDLDDAIA</sequence>
<accession>A0ABY5MX45</accession>
<evidence type="ECO:0000313" key="2">
    <source>
        <dbReference type="EMBL" id="UUR09020.1"/>
    </source>
</evidence>
<gene>
    <name evidence="2" type="ORF">M1K48_05210</name>
</gene>
<feature type="region of interest" description="Disordered" evidence="1">
    <location>
        <begin position="121"/>
        <end position="142"/>
    </location>
</feature>
<feature type="region of interest" description="Disordered" evidence="1">
    <location>
        <begin position="1"/>
        <end position="30"/>
    </location>
</feature>
<evidence type="ECO:0000313" key="3">
    <source>
        <dbReference type="Proteomes" id="UP000831921"/>
    </source>
</evidence>